<gene>
    <name evidence="1" type="ORF">IAD42_07285</name>
</gene>
<accession>A0A9D1G6T6</accession>
<dbReference type="AlphaFoldDB" id="A0A9D1G6T6"/>
<dbReference type="Proteomes" id="UP000886876">
    <property type="component" value="Unassembled WGS sequence"/>
</dbReference>
<evidence type="ECO:0000313" key="2">
    <source>
        <dbReference type="Proteomes" id="UP000886876"/>
    </source>
</evidence>
<reference evidence="1" key="1">
    <citation type="submission" date="2020-10" db="EMBL/GenBank/DDBJ databases">
        <authorList>
            <person name="Gilroy R."/>
        </authorList>
    </citation>
    <scope>NUCLEOTIDE SEQUENCE</scope>
    <source>
        <strain evidence="1">ChiHecec3B27-6122</strain>
    </source>
</reference>
<comment type="caution">
    <text evidence="1">The sequence shown here is derived from an EMBL/GenBank/DDBJ whole genome shotgun (WGS) entry which is preliminary data.</text>
</comment>
<reference evidence="1" key="2">
    <citation type="journal article" date="2021" name="PeerJ">
        <title>Extensive microbial diversity within the chicken gut microbiome revealed by metagenomics and culture.</title>
        <authorList>
            <person name="Gilroy R."/>
            <person name="Ravi A."/>
            <person name="Getino M."/>
            <person name="Pursley I."/>
            <person name="Horton D.L."/>
            <person name="Alikhan N.F."/>
            <person name="Baker D."/>
            <person name="Gharbi K."/>
            <person name="Hall N."/>
            <person name="Watson M."/>
            <person name="Adriaenssens E.M."/>
            <person name="Foster-Nyarko E."/>
            <person name="Jarju S."/>
            <person name="Secka A."/>
            <person name="Antonio M."/>
            <person name="Oren A."/>
            <person name="Chaudhuri R.R."/>
            <person name="La Ragione R."/>
            <person name="Hildebrand F."/>
            <person name="Pallen M.J."/>
        </authorList>
    </citation>
    <scope>NUCLEOTIDE SEQUENCE</scope>
    <source>
        <strain evidence="1">ChiHecec3B27-6122</strain>
    </source>
</reference>
<sequence length="113" mass="12043">MDDFGDKLNAILSDPAALSRISELAKSVMGGESRPGDTQADEPDPGLMAKLAGLLGRNSVKREERALLEAMKPFLSEKRRNKMDKAMKLARLAGLAGIAAAEFGLGDKEDADV</sequence>
<proteinExistence type="predicted"/>
<organism evidence="1 2">
    <name type="scientific">Candidatus Scatomorpha pullistercoris</name>
    <dbReference type="NCBI Taxonomy" id="2840929"/>
    <lineage>
        <taxon>Bacteria</taxon>
        <taxon>Bacillati</taxon>
        <taxon>Bacillota</taxon>
        <taxon>Clostridia</taxon>
        <taxon>Eubacteriales</taxon>
        <taxon>Candidatus Scatomorpha</taxon>
    </lineage>
</organism>
<dbReference type="EMBL" id="DVJS01000180">
    <property type="protein sequence ID" value="HIS97759.1"/>
    <property type="molecule type" value="Genomic_DNA"/>
</dbReference>
<protein>
    <submittedName>
        <fullName evidence="1">Uncharacterized protein</fullName>
    </submittedName>
</protein>
<name>A0A9D1G6T6_9FIRM</name>
<evidence type="ECO:0000313" key="1">
    <source>
        <dbReference type="EMBL" id="HIS97759.1"/>
    </source>
</evidence>